<dbReference type="Gene3D" id="3.30.930.10">
    <property type="entry name" value="Bira Bifunctional Protein, Domain 2"/>
    <property type="match status" value="1"/>
</dbReference>
<reference evidence="2 3" key="1">
    <citation type="submission" date="2019-03" db="EMBL/GenBank/DDBJ databases">
        <title>Genomic Encyclopedia of Type Strains, Phase III (KMG-III): the genomes of soil and plant-associated and newly described type strains.</title>
        <authorList>
            <person name="Whitman W."/>
        </authorList>
    </citation>
    <scope>NUCLEOTIDE SEQUENCE [LARGE SCALE GENOMIC DNA]</scope>
    <source>
        <strain evidence="2 3">CGMCC 1.7660</strain>
    </source>
</reference>
<dbReference type="Pfam" id="PF21948">
    <property type="entry name" value="LplA-B_cat"/>
    <property type="match status" value="1"/>
</dbReference>
<sequence length="211" mass="22096">MLDGVAAGAQAAARLWRMDEALIVPSRVAALAGFEPAAAASLARGWPVLVRATGGAPVAQFHGMLNIALAYRIGPGNPWSIDDAYRHLADLLARALGELGLAVETGEIADAFCPGRYDLALGGRKIAGVAQRRKRATGGGQAILAHACLLVEGELARPFDALAAFEDAFMPERRWRPGAATSLASHLGRESVLDIVAAIFRDALRTTPLPG</sequence>
<evidence type="ECO:0000313" key="3">
    <source>
        <dbReference type="Proteomes" id="UP000295783"/>
    </source>
</evidence>
<dbReference type="GO" id="GO:0016874">
    <property type="term" value="F:ligase activity"/>
    <property type="evidence" value="ECO:0007669"/>
    <property type="project" value="UniProtKB-KW"/>
</dbReference>
<organism evidence="2 3">
    <name type="scientific">Dongia mobilis</name>
    <dbReference type="NCBI Taxonomy" id="578943"/>
    <lineage>
        <taxon>Bacteria</taxon>
        <taxon>Pseudomonadati</taxon>
        <taxon>Pseudomonadota</taxon>
        <taxon>Alphaproteobacteria</taxon>
        <taxon>Rhodospirillales</taxon>
        <taxon>Dongiaceae</taxon>
        <taxon>Dongia</taxon>
    </lineage>
</organism>
<dbReference type="InterPro" id="IPR004143">
    <property type="entry name" value="BPL_LPL_catalytic"/>
</dbReference>
<feature type="domain" description="BPL/LPL catalytic" evidence="1">
    <location>
        <begin position="7"/>
        <end position="208"/>
    </location>
</feature>
<keyword evidence="3" id="KW-1185">Reference proteome</keyword>
<dbReference type="SUPFAM" id="SSF55681">
    <property type="entry name" value="Class II aaRS and biotin synthetases"/>
    <property type="match status" value="1"/>
</dbReference>
<protein>
    <submittedName>
        <fullName evidence="2">Biotin/lipoate A/B protein ligase family protein</fullName>
    </submittedName>
</protein>
<evidence type="ECO:0000259" key="1">
    <source>
        <dbReference type="PROSITE" id="PS51733"/>
    </source>
</evidence>
<dbReference type="InterPro" id="IPR050664">
    <property type="entry name" value="Octanoyltrans_LipM/LipL"/>
</dbReference>
<comment type="caution">
    <text evidence="2">The sequence shown here is derived from an EMBL/GenBank/DDBJ whole genome shotgun (WGS) entry which is preliminary data.</text>
</comment>
<dbReference type="PANTHER" id="PTHR43679:SF2">
    <property type="entry name" value="OCTANOYL-[GCVH]:PROTEIN N-OCTANOYLTRANSFERASE"/>
    <property type="match status" value="1"/>
</dbReference>
<dbReference type="EMBL" id="SNYW01000008">
    <property type="protein sequence ID" value="TDQ82388.1"/>
    <property type="molecule type" value="Genomic_DNA"/>
</dbReference>
<dbReference type="AlphaFoldDB" id="A0A4V3DEN4"/>
<keyword evidence="2" id="KW-0436">Ligase</keyword>
<accession>A0A4V3DEN4</accession>
<dbReference type="PANTHER" id="PTHR43679">
    <property type="entry name" value="OCTANOYLTRANSFERASE LIPM-RELATED"/>
    <property type="match status" value="1"/>
</dbReference>
<name>A0A4V3DEN4_9PROT</name>
<dbReference type="Proteomes" id="UP000295783">
    <property type="component" value="Unassembled WGS sequence"/>
</dbReference>
<dbReference type="PROSITE" id="PS51733">
    <property type="entry name" value="BPL_LPL_CATALYTIC"/>
    <property type="match status" value="1"/>
</dbReference>
<gene>
    <name evidence="2" type="ORF">A8950_2211</name>
</gene>
<evidence type="ECO:0000313" key="2">
    <source>
        <dbReference type="EMBL" id="TDQ82388.1"/>
    </source>
</evidence>
<dbReference type="InterPro" id="IPR045864">
    <property type="entry name" value="aa-tRNA-synth_II/BPL/LPL"/>
</dbReference>
<proteinExistence type="predicted"/>